<name>A0ACC3YGT4_COLTU</name>
<gene>
    <name evidence="1" type="ORF">CTRU02_214692</name>
</gene>
<reference evidence="1 2" key="1">
    <citation type="journal article" date="2020" name="Phytopathology">
        <title>Genome Sequence Resources of Colletotrichum truncatum, C. plurivorum, C. musicola, and C. sojae: Four Species Pathogenic to Soybean (Glycine max).</title>
        <authorList>
            <person name="Rogerio F."/>
            <person name="Boufleur T.R."/>
            <person name="Ciampi-Guillardi M."/>
            <person name="Sukno S.A."/>
            <person name="Thon M.R."/>
            <person name="Massola Junior N.S."/>
            <person name="Baroncelli R."/>
        </authorList>
    </citation>
    <scope>NUCLEOTIDE SEQUENCE [LARGE SCALE GENOMIC DNA]</scope>
    <source>
        <strain evidence="1 2">CMES1059</strain>
    </source>
</reference>
<sequence>MYIKNPSFEINASHRRSSAPYSTLYFSLIPSYQVQTSKMKLAIISSASLMAVSSAQEASYPPINLGYYFFPRGNMFVAWSPFTPTKTQDIVDVCQVSGATKGTATWTSIRAEHSGHVYEPICRNPFNITNDETGETYYNLELACTDDNIPLQETPTVTAVVDVASNKVIQTCVPAVVDGAKKATCNPYVVLDYSFSCSS</sequence>
<protein>
    <submittedName>
        <fullName evidence="1">Uncharacterized protein</fullName>
    </submittedName>
</protein>
<organism evidence="1 2">
    <name type="scientific">Colletotrichum truncatum</name>
    <name type="common">Anthracnose fungus</name>
    <name type="synonym">Colletotrichum capsici</name>
    <dbReference type="NCBI Taxonomy" id="5467"/>
    <lineage>
        <taxon>Eukaryota</taxon>
        <taxon>Fungi</taxon>
        <taxon>Dikarya</taxon>
        <taxon>Ascomycota</taxon>
        <taxon>Pezizomycotina</taxon>
        <taxon>Sordariomycetes</taxon>
        <taxon>Hypocreomycetidae</taxon>
        <taxon>Glomerellales</taxon>
        <taxon>Glomerellaceae</taxon>
        <taxon>Colletotrichum</taxon>
        <taxon>Colletotrichum truncatum species complex</taxon>
    </lineage>
</organism>
<dbReference type="EMBL" id="VUJX02000011">
    <property type="protein sequence ID" value="KAL0930617.1"/>
    <property type="molecule type" value="Genomic_DNA"/>
</dbReference>
<proteinExistence type="predicted"/>
<keyword evidence="2" id="KW-1185">Reference proteome</keyword>
<dbReference type="Proteomes" id="UP000805649">
    <property type="component" value="Unassembled WGS sequence"/>
</dbReference>
<comment type="caution">
    <text evidence="1">The sequence shown here is derived from an EMBL/GenBank/DDBJ whole genome shotgun (WGS) entry which is preliminary data.</text>
</comment>
<accession>A0ACC3YGT4</accession>
<evidence type="ECO:0000313" key="2">
    <source>
        <dbReference type="Proteomes" id="UP000805649"/>
    </source>
</evidence>
<evidence type="ECO:0000313" key="1">
    <source>
        <dbReference type="EMBL" id="KAL0930617.1"/>
    </source>
</evidence>